<protein>
    <submittedName>
        <fullName evidence="2">Uncharacterized protein</fullName>
    </submittedName>
</protein>
<accession>G3NC55</accession>
<dbReference type="Bgee" id="ENSGACG00000002238">
    <property type="expression patterns" value="Expressed in embryo and 5 other cell types or tissues"/>
</dbReference>
<dbReference type="AlphaFoldDB" id="G3NC55"/>
<evidence type="ECO:0000256" key="1">
    <source>
        <dbReference type="SAM" id="MobiDB-lite"/>
    </source>
</evidence>
<feature type="region of interest" description="Disordered" evidence="1">
    <location>
        <begin position="116"/>
        <end position="160"/>
    </location>
</feature>
<sequence length="160" mass="18344">MDFGGILYEGNLHNCHHLTHFVCNLPEVGLEPQIFCITAHIWSTASPSSPHLLFLQPDHREERTIRTSRRRTCSSITSLSPSFPLQHSSTWRSSPSGASRPLFPVWRPPLSRTVKAVSRRLRQKDRRLPRTRPRKMRTSSGFWRAISRKLRPAPPESTSA</sequence>
<evidence type="ECO:0000313" key="2">
    <source>
        <dbReference type="Ensembl" id="ENSGACP00000002904.1"/>
    </source>
</evidence>
<reference evidence="2" key="1">
    <citation type="submission" date="2006-01" db="EMBL/GenBank/DDBJ databases">
        <authorList>
            <person name="Lindblad-Toh K."/>
            <person name="Mauceli E."/>
            <person name="Grabherr M."/>
            <person name="Chang J.L."/>
            <person name="Lander E.S."/>
        </authorList>
    </citation>
    <scope>NUCLEOTIDE SEQUENCE [LARGE SCALE GENOMIC DNA]</scope>
</reference>
<proteinExistence type="predicted"/>
<dbReference type="InParanoid" id="G3NC55"/>
<dbReference type="Ensembl" id="ENSGACT00000002914.1">
    <property type="protein sequence ID" value="ENSGACP00000002904.1"/>
    <property type="gene ID" value="ENSGACG00000002238.1"/>
</dbReference>
<reference evidence="2" key="2">
    <citation type="submission" date="2024-04" db="UniProtKB">
        <authorList>
            <consortium name="Ensembl"/>
        </authorList>
    </citation>
    <scope>IDENTIFICATION</scope>
</reference>
<name>G3NC55_GASAC</name>
<organism evidence="2">
    <name type="scientific">Gasterosteus aculeatus</name>
    <name type="common">Three-spined stickleback</name>
    <dbReference type="NCBI Taxonomy" id="69293"/>
    <lineage>
        <taxon>Eukaryota</taxon>
        <taxon>Metazoa</taxon>
        <taxon>Chordata</taxon>
        <taxon>Craniata</taxon>
        <taxon>Vertebrata</taxon>
        <taxon>Euteleostomi</taxon>
        <taxon>Actinopterygii</taxon>
        <taxon>Neopterygii</taxon>
        <taxon>Teleostei</taxon>
        <taxon>Neoteleostei</taxon>
        <taxon>Acanthomorphata</taxon>
        <taxon>Eupercaria</taxon>
        <taxon>Perciformes</taxon>
        <taxon>Cottioidei</taxon>
        <taxon>Gasterosteales</taxon>
        <taxon>Gasterosteidae</taxon>
        <taxon>Gasterosteus</taxon>
    </lineage>
</organism>
<feature type="compositionally biased region" description="Basic residues" evidence="1">
    <location>
        <begin position="117"/>
        <end position="137"/>
    </location>
</feature>